<dbReference type="EMBL" id="LNGE01000009">
    <property type="protein sequence ID" value="KYC45837.1"/>
    <property type="molecule type" value="Genomic_DNA"/>
</dbReference>
<feature type="domain" description="Opine dehydrogenase" evidence="3">
    <location>
        <begin position="204"/>
        <end position="345"/>
    </location>
</feature>
<evidence type="ECO:0000256" key="1">
    <source>
        <dbReference type="ARBA" id="ARBA00023002"/>
    </source>
</evidence>
<dbReference type="InterPro" id="IPR003421">
    <property type="entry name" value="Opine_DH"/>
</dbReference>
<keyword evidence="1" id="KW-0560">Oxidoreductase</keyword>
<dbReference type="Gene3D" id="1.10.1040.10">
    <property type="entry name" value="N-(1-d-carboxylethyl)-l-norvaline Dehydrogenase, domain 2"/>
    <property type="match status" value="1"/>
</dbReference>
<dbReference type="Proteomes" id="UP000092401">
    <property type="component" value="Unassembled WGS sequence"/>
</dbReference>
<dbReference type="EMBL" id="LNGF01000006">
    <property type="protein sequence ID" value="KYC48347.1"/>
    <property type="molecule type" value="Genomic_DNA"/>
</dbReference>
<accession>A0A150ITN6</accession>
<protein>
    <submittedName>
        <fullName evidence="4">NAD(P)H-dependent glycerol-3-phosphate dehydrogenase</fullName>
    </submittedName>
</protein>
<gene>
    <name evidence="4" type="ORF">APG10_00453</name>
    <name evidence="5" type="ORF">APG11_00360</name>
    <name evidence="6" type="ORF">APG12_00590</name>
</gene>
<dbReference type="GO" id="GO:0051287">
    <property type="term" value="F:NAD binding"/>
    <property type="evidence" value="ECO:0007669"/>
    <property type="project" value="InterPro"/>
</dbReference>
<dbReference type="Proteomes" id="UP000092403">
    <property type="component" value="Unassembled WGS sequence"/>
</dbReference>
<sequence length="381" mass="42214">MVDKLRDEIMGKIKHAAGNKPSFCVIGAGNGGLAMAGYLAVNGFSVNIWTRDKEKMEALAAAGGIEVEGKLEGFGELNKIDQDFQKSIDGVDIIMVVVPANGHREIAEKLVKYVKSGQTMVLNPGRTGGALELYNTFRKEGKVREDIIFAETQTFLFVSRKLGVHKVRIFDIKRSVPVSAVRSYKNPELIKKLRTAFPQFTPTSDVLHTSLGNVAVMFHPGVMLLNTGWVESNHGNFEYYLEGVSPGVAKVLESIDEERIKIAEAVGIRVPSLKDWLYFSYGSTGVDLYESVQTTLAYKGVMAPSTIHHRYILEDVPMSLVPMSSLGKKFGVETKCIDSLINIACYQQERDFWAEGRTVDHMGIKNFDLKTIKRLMAGEIV</sequence>
<dbReference type="PANTHER" id="PTHR38015">
    <property type="entry name" value="BLR6086 PROTEIN"/>
    <property type="match status" value="1"/>
</dbReference>
<dbReference type="InterPro" id="IPR011128">
    <property type="entry name" value="G3P_DH_NAD-dep_N"/>
</dbReference>
<dbReference type="InterPro" id="IPR008927">
    <property type="entry name" value="6-PGluconate_DH-like_C_sf"/>
</dbReference>
<dbReference type="GO" id="GO:0016616">
    <property type="term" value="F:oxidoreductase activity, acting on the CH-OH group of donors, NAD or NADP as acceptor"/>
    <property type="evidence" value="ECO:0007669"/>
    <property type="project" value="InterPro"/>
</dbReference>
<dbReference type="EMBL" id="LNJC01000008">
    <property type="protein sequence ID" value="KYC50788.1"/>
    <property type="molecule type" value="Genomic_DNA"/>
</dbReference>
<dbReference type="PANTHER" id="PTHR38015:SF1">
    <property type="entry name" value="OPINE DEHYDROGENASE DOMAIN-CONTAINING PROTEIN"/>
    <property type="match status" value="1"/>
</dbReference>
<dbReference type="InterPro" id="IPR013328">
    <property type="entry name" value="6PGD_dom2"/>
</dbReference>
<proteinExistence type="predicted"/>
<organism evidence="4 8">
    <name type="scientific">Candidatus Methanofastidiosum methylothiophilum</name>
    <dbReference type="NCBI Taxonomy" id="1705564"/>
    <lineage>
        <taxon>Archaea</taxon>
        <taxon>Methanobacteriati</taxon>
        <taxon>Methanobacteriota</taxon>
        <taxon>Stenosarchaea group</taxon>
        <taxon>Candidatus Methanofastidiosia</taxon>
        <taxon>Candidatus Methanofastidiosales</taxon>
        <taxon>Candidatus Methanofastidiosaceae</taxon>
        <taxon>Candidatus Methanofastidiosum</taxon>
    </lineage>
</organism>
<dbReference type="AlphaFoldDB" id="A0A150ILM2"/>
<reference evidence="7 8" key="1">
    <citation type="journal article" date="2016" name="ISME J.">
        <title>Chasing the elusive Euryarchaeota class WSA2: genomes reveal a uniquely fastidious methyl-reducing methanogen.</title>
        <authorList>
            <person name="Nobu M.K."/>
            <person name="Narihiro T."/>
            <person name="Kuroda K."/>
            <person name="Mei R."/>
            <person name="Liu W.T."/>
        </authorList>
    </citation>
    <scope>NUCLEOTIDE SEQUENCE [LARGE SCALE GENOMIC DNA]</scope>
    <source>
        <strain evidence="4">B03fssc0709_Meth_Bin005</strain>
        <strain evidence="5">B15fssc0709_Meth_Bin003</strain>
        <strain evidence="6">BMIXfssc0709_Meth_Bin006</strain>
    </source>
</reference>
<dbReference type="SUPFAM" id="SSF48179">
    <property type="entry name" value="6-phosphogluconate dehydrogenase C-terminal domain-like"/>
    <property type="match status" value="1"/>
</dbReference>
<accession>A0A150J116</accession>
<dbReference type="Gene3D" id="3.40.50.720">
    <property type="entry name" value="NAD(P)-binding Rossmann-like Domain"/>
    <property type="match status" value="1"/>
</dbReference>
<dbReference type="Pfam" id="PF01210">
    <property type="entry name" value="NAD_Gly3P_dh_N"/>
    <property type="match status" value="1"/>
</dbReference>
<evidence type="ECO:0000313" key="7">
    <source>
        <dbReference type="Proteomes" id="UP000091929"/>
    </source>
</evidence>
<dbReference type="InterPro" id="IPR036291">
    <property type="entry name" value="NAD(P)-bd_dom_sf"/>
</dbReference>
<dbReference type="Proteomes" id="UP000091929">
    <property type="component" value="Unassembled WGS sequence"/>
</dbReference>
<evidence type="ECO:0000313" key="6">
    <source>
        <dbReference type="EMBL" id="KYC50788.1"/>
    </source>
</evidence>
<evidence type="ECO:0000313" key="8">
    <source>
        <dbReference type="Proteomes" id="UP000092401"/>
    </source>
</evidence>
<name>A0A150ILM2_9EURY</name>
<comment type="caution">
    <text evidence="4">The sequence shown here is derived from an EMBL/GenBank/DDBJ whole genome shotgun (WGS) entry which is preliminary data.</text>
</comment>
<accession>A0A150ILM2</accession>
<dbReference type="GO" id="GO:0046168">
    <property type="term" value="P:glycerol-3-phosphate catabolic process"/>
    <property type="evidence" value="ECO:0007669"/>
    <property type="project" value="InterPro"/>
</dbReference>
<dbReference type="InterPro" id="IPR051729">
    <property type="entry name" value="Opine/Lysopine_DH"/>
</dbReference>
<evidence type="ECO:0000313" key="4">
    <source>
        <dbReference type="EMBL" id="KYC45837.1"/>
    </source>
</evidence>
<dbReference type="Pfam" id="PF02317">
    <property type="entry name" value="Octopine_DH"/>
    <property type="match status" value="1"/>
</dbReference>
<evidence type="ECO:0000313" key="5">
    <source>
        <dbReference type="EMBL" id="KYC48347.1"/>
    </source>
</evidence>
<feature type="domain" description="Glycerol-3-phosphate dehydrogenase NAD-dependent N-terminal" evidence="2">
    <location>
        <begin position="24"/>
        <end position="121"/>
    </location>
</feature>
<evidence type="ECO:0000259" key="2">
    <source>
        <dbReference type="Pfam" id="PF01210"/>
    </source>
</evidence>
<dbReference type="SUPFAM" id="SSF51735">
    <property type="entry name" value="NAD(P)-binding Rossmann-fold domains"/>
    <property type="match status" value="1"/>
</dbReference>
<evidence type="ECO:0000259" key="3">
    <source>
        <dbReference type="Pfam" id="PF02317"/>
    </source>
</evidence>